<evidence type="ECO:0000313" key="3">
    <source>
        <dbReference type="Proteomes" id="UP000887581"/>
    </source>
</evidence>
<organism evidence="3 4">
    <name type="scientific">Setaria digitata</name>
    <dbReference type="NCBI Taxonomy" id="48799"/>
    <lineage>
        <taxon>Eukaryota</taxon>
        <taxon>Metazoa</taxon>
        <taxon>Ecdysozoa</taxon>
        <taxon>Nematoda</taxon>
        <taxon>Chromadorea</taxon>
        <taxon>Rhabditida</taxon>
        <taxon>Spirurina</taxon>
        <taxon>Spiruromorpha</taxon>
        <taxon>Filarioidea</taxon>
        <taxon>Setariidae</taxon>
        <taxon>Setaria</taxon>
    </lineage>
</organism>
<feature type="compositionally biased region" description="Polar residues" evidence="2">
    <location>
        <begin position="1"/>
        <end position="13"/>
    </location>
</feature>
<dbReference type="AlphaFoldDB" id="A0A915Q000"/>
<evidence type="ECO:0000256" key="2">
    <source>
        <dbReference type="SAM" id="MobiDB-lite"/>
    </source>
</evidence>
<reference evidence="4" key="1">
    <citation type="submission" date="2022-11" db="UniProtKB">
        <authorList>
            <consortium name="WormBaseParasite"/>
        </authorList>
    </citation>
    <scope>IDENTIFICATION</scope>
</reference>
<accession>A0A915Q000</accession>
<comment type="similarity">
    <text evidence="1">Belongs to the IER family.</text>
</comment>
<protein>
    <submittedName>
        <fullName evidence="4">Uncharacterized protein</fullName>
    </submittedName>
</protein>
<dbReference type="InterPro" id="IPR008653">
    <property type="entry name" value="IER"/>
</dbReference>
<evidence type="ECO:0000313" key="4">
    <source>
        <dbReference type="WBParaSite" id="sdigi.contig660.g9400.t1"/>
    </source>
</evidence>
<sequence length="545" mass="59909">MIIKVTETTSQVEPPQPVMKEDSFPGPVIRPPYVRCFFNRPRRPFSAFGEGTWVRCGGGVGSGSGRVGAGRVGECEARIDGGAIDELLIVTLGARVMGSDWEFPGGLASEMLVTAELCEGAQLRTLSSQLFICFPVERNPRSAGGLLVTDEQDTFLYILTLNIQGAFLDVLVWDALISGCVFTEMPPVSDVDEIIETEVCNRLIRLSCAKMVNAKSERGGAKLHRNLLILHLLRRARDEQKRFPMFTNDPEWTKEPKLAESSMMLHASNEIPASDTYSTSRYVDIGLEDDESGMNDGDDENEDESATHLLDLSKNHEPMHLDNGCDSLGKQEQIEFDYSTLRLAPLHYTFTNPEMYGVDETISAQQHIYSESSSLPDIYFSEEMISSHPVVGQQIKEKEGEDLEELGMQESKQHSGFDYFAVSAGPVVAPVSDSTSDEEEVGSCSSDSEDEESGDSGNGSLCPTFPPHRRKRKTSALHLPSSCSIKKCCVEERQLTGLISVFNSGLSVVADQFLARPPSSTVSALQQTPKQINSFIHITCNPLIC</sequence>
<proteinExistence type="inferred from homology"/>
<keyword evidence="3" id="KW-1185">Reference proteome</keyword>
<feature type="region of interest" description="Disordered" evidence="2">
    <location>
        <begin position="430"/>
        <end position="467"/>
    </location>
</feature>
<feature type="region of interest" description="Disordered" evidence="2">
    <location>
        <begin position="1"/>
        <end position="24"/>
    </location>
</feature>
<feature type="compositionally biased region" description="Acidic residues" evidence="2">
    <location>
        <begin position="435"/>
        <end position="454"/>
    </location>
</feature>
<evidence type="ECO:0000256" key="1">
    <source>
        <dbReference type="ARBA" id="ARBA00006186"/>
    </source>
</evidence>
<dbReference type="Pfam" id="PF05760">
    <property type="entry name" value="IER"/>
    <property type="match status" value="1"/>
</dbReference>
<name>A0A915Q000_9BILA</name>
<dbReference type="Proteomes" id="UP000887581">
    <property type="component" value="Unplaced"/>
</dbReference>
<dbReference type="WBParaSite" id="sdigi.contig660.g9400.t1">
    <property type="protein sequence ID" value="sdigi.contig660.g9400.t1"/>
    <property type="gene ID" value="sdigi.contig660.g9400"/>
</dbReference>